<dbReference type="PANTHER" id="PTHR10728:SF40">
    <property type="entry name" value="PATATIN FAMILY PROTEIN"/>
    <property type="match status" value="1"/>
</dbReference>
<organism evidence="3 4">
    <name type="scientific">Pseudomonas gingeri</name>
    <dbReference type="NCBI Taxonomy" id="117681"/>
    <lineage>
        <taxon>Bacteria</taxon>
        <taxon>Pseudomonadati</taxon>
        <taxon>Pseudomonadota</taxon>
        <taxon>Gammaproteobacteria</taxon>
        <taxon>Pseudomonadales</taxon>
        <taxon>Pseudomonadaceae</taxon>
        <taxon>Pseudomonas</taxon>
    </lineage>
</organism>
<dbReference type="InterPro" id="IPR016035">
    <property type="entry name" value="Acyl_Trfase/lysoPLipase"/>
</dbReference>
<dbReference type="RefSeq" id="WP_017126644.1">
    <property type="nucleotide sequence ID" value="NZ_JACAQE010000001.1"/>
</dbReference>
<gene>
    <name evidence="3" type="ORF">HX845_05435</name>
</gene>
<sequence length="376" mass="40836">MDSPAVSIGQSPDFALALSGGGVRAMVFHLGVLKYLAEQEALERVSQLSTVSGGSLLVGLMLHENGGQWPASVDFLEKIYPRLRHQLCSRSLLWSALRQLLNPLNWRFIMSRANLLELGLRNEWGVNGLLADIGARPDWSINGTTAENGKRFRFKRSNMGDYSIGYASTLGVPLAKALSVSAAFPGGIGPLALDSRRFKWMQRGWNAPLDSAVEAILPFPTLHLYDGGVYDNLGLEPFFDAATGRSKRYEYPIVVSDAGAPLKPGFQAGMLSPWRLKRLSDIMSDQSRALRTRTFVEYLNQAPGRGGYLGIASALIEAPAGSDAAFAASFATSLDRLEPEVFDRIARHGHAVAQTTDRHYAVLLPPAVTARPTAPA</sequence>
<dbReference type="InterPro" id="IPR002641">
    <property type="entry name" value="PNPLA_dom"/>
</dbReference>
<dbReference type="GO" id="GO:0046475">
    <property type="term" value="P:glycerophospholipid catabolic process"/>
    <property type="evidence" value="ECO:0007669"/>
    <property type="project" value="TreeGrafter"/>
</dbReference>
<dbReference type="SUPFAM" id="SSF52151">
    <property type="entry name" value="FabD/lysophospholipase-like"/>
    <property type="match status" value="1"/>
</dbReference>
<feature type="domain" description="PNPLA" evidence="2">
    <location>
        <begin position="16"/>
        <end position="238"/>
    </location>
</feature>
<name>A0A7Y7XVW4_9PSED</name>
<dbReference type="GO" id="GO:0005829">
    <property type="term" value="C:cytosol"/>
    <property type="evidence" value="ECO:0007669"/>
    <property type="project" value="TreeGrafter"/>
</dbReference>
<dbReference type="GO" id="GO:0004623">
    <property type="term" value="F:phospholipase A2 activity"/>
    <property type="evidence" value="ECO:0007669"/>
    <property type="project" value="TreeGrafter"/>
</dbReference>
<dbReference type="PANTHER" id="PTHR10728">
    <property type="entry name" value="CYTOSOLIC PHOSPHOLIPASE A2"/>
    <property type="match status" value="1"/>
</dbReference>
<dbReference type="EMBL" id="JACAQE010000001">
    <property type="protein sequence ID" value="NWC13069.1"/>
    <property type="molecule type" value="Genomic_DNA"/>
</dbReference>
<proteinExistence type="predicted"/>
<evidence type="ECO:0000256" key="1">
    <source>
        <dbReference type="ARBA" id="ARBA00023098"/>
    </source>
</evidence>
<comment type="caution">
    <text evidence="3">The sequence shown here is derived from an EMBL/GenBank/DDBJ whole genome shotgun (WGS) entry which is preliminary data.</text>
</comment>
<accession>A0A7Y7XVW4</accession>
<dbReference type="Gene3D" id="3.40.1090.10">
    <property type="entry name" value="Cytosolic phospholipase A2 catalytic domain"/>
    <property type="match status" value="2"/>
</dbReference>
<dbReference type="Pfam" id="PF01734">
    <property type="entry name" value="Patatin"/>
    <property type="match status" value="1"/>
</dbReference>
<reference evidence="3 4" key="1">
    <citation type="submission" date="2020-04" db="EMBL/GenBank/DDBJ databases">
        <title>Molecular characterization of pseudomonads from Agaricus bisporus reveal novel blotch 2 pathogens in Western Europe.</title>
        <authorList>
            <person name="Taparia T."/>
            <person name="Krijger M."/>
            <person name="Haynes E."/>
            <person name="Elpinstone J.G."/>
            <person name="Noble R."/>
            <person name="Van Der Wolf J."/>
        </authorList>
    </citation>
    <scope>NUCLEOTIDE SEQUENCE [LARGE SCALE GENOMIC DNA]</scope>
    <source>
        <strain evidence="3 4">IPO3738</strain>
    </source>
</reference>
<evidence type="ECO:0000313" key="3">
    <source>
        <dbReference type="EMBL" id="NWC13069.1"/>
    </source>
</evidence>
<keyword evidence="1" id="KW-0443">Lipid metabolism</keyword>
<dbReference type="AlphaFoldDB" id="A0A7Y7XVW4"/>
<protein>
    <submittedName>
        <fullName evidence="3">Patatin-like phospholipase family protein</fullName>
    </submittedName>
</protein>
<evidence type="ECO:0000313" key="4">
    <source>
        <dbReference type="Proteomes" id="UP000517547"/>
    </source>
</evidence>
<dbReference type="Proteomes" id="UP000517547">
    <property type="component" value="Unassembled WGS sequence"/>
</dbReference>
<evidence type="ECO:0000259" key="2">
    <source>
        <dbReference type="Pfam" id="PF01734"/>
    </source>
</evidence>